<proteinExistence type="predicted"/>
<dbReference type="EMBL" id="SLWS01000002">
    <property type="protein sequence ID" value="TCO62127.1"/>
    <property type="molecule type" value="Genomic_DNA"/>
</dbReference>
<name>A0A4R2JSP3_9PSEU</name>
<dbReference type="OrthoDB" id="1248892at2"/>
<sequence length="160" mass="17680">MTAHAISADAVAADYVHADKLITPGPQLDLPAGRLKWYDIARPAQGVDPTVAEQAREFLCSAELDGAGPLGFVVLHRCGPSFHFLILNTWRNENELWETVFAADGGPFEIVPQRPHHATYCVWELGAVCHEQQAWLRYLRSARDEPARVAYLADSFAGLV</sequence>
<evidence type="ECO:0000313" key="1">
    <source>
        <dbReference type="EMBL" id="TCO62127.1"/>
    </source>
</evidence>
<reference evidence="1 2" key="1">
    <citation type="submission" date="2019-03" db="EMBL/GenBank/DDBJ databases">
        <title>Genomic Encyclopedia of Type Strains, Phase IV (KMG-IV): sequencing the most valuable type-strain genomes for metagenomic binning, comparative biology and taxonomic classification.</title>
        <authorList>
            <person name="Goeker M."/>
        </authorList>
    </citation>
    <scope>NUCLEOTIDE SEQUENCE [LARGE SCALE GENOMIC DNA]</scope>
    <source>
        <strain evidence="1 2">DSM 45934</strain>
    </source>
</reference>
<comment type="caution">
    <text evidence="1">The sequence shown here is derived from an EMBL/GenBank/DDBJ whole genome shotgun (WGS) entry which is preliminary data.</text>
</comment>
<dbReference type="Proteomes" id="UP000295680">
    <property type="component" value="Unassembled WGS sequence"/>
</dbReference>
<dbReference type="AlphaFoldDB" id="A0A4R2JSP3"/>
<evidence type="ECO:0000313" key="2">
    <source>
        <dbReference type="Proteomes" id="UP000295680"/>
    </source>
</evidence>
<keyword evidence="2" id="KW-1185">Reference proteome</keyword>
<organism evidence="1 2">
    <name type="scientific">Actinocrispum wychmicini</name>
    <dbReference type="NCBI Taxonomy" id="1213861"/>
    <lineage>
        <taxon>Bacteria</taxon>
        <taxon>Bacillati</taxon>
        <taxon>Actinomycetota</taxon>
        <taxon>Actinomycetes</taxon>
        <taxon>Pseudonocardiales</taxon>
        <taxon>Pseudonocardiaceae</taxon>
        <taxon>Actinocrispum</taxon>
    </lineage>
</organism>
<dbReference type="RefSeq" id="WP_132113665.1">
    <property type="nucleotide sequence ID" value="NZ_SLWS01000002.1"/>
</dbReference>
<gene>
    <name evidence="1" type="ORF">EV192_102264</name>
</gene>
<accession>A0A4R2JSP3</accession>
<protein>
    <submittedName>
        <fullName evidence="1">Uncharacterized protein</fullName>
    </submittedName>
</protein>